<evidence type="ECO:0000313" key="8">
    <source>
        <dbReference type="EMBL" id="MBB4410556.1"/>
    </source>
</evidence>
<evidence type="ECO:0000256" key="5">
    <source>
        <dbReference type="ARBA" id="ARBA00022801"/>
    </source>
</evidence>
<dbReference type="Proteomes" id="UP000520770">
    <property type="component" value="Unassembled WGS sequence"/>
</dbReference>
<protein>
    <submittedName>
        <fullName evidence="9">Uncharacterized protein with HEPN domain</fullName>
    </submittedName>
</protein>
<dbReference type="GO" id="GO:0004540">
    <property type="term" value="F:RNA nuclease activity"/>
    <property type="evidence" value="ECO:0007669"/>
    <property type="project" value="InterPro"/>
</dbReference>
<dbReference type="PANTHER" id="PTHR34139:SF1">
    <property type="entry name" value="RNASE MJ1380-RELATED"/>
    <property type="match status" value="1"/>
</dbReference>
<dbReference type="GO" id="GO:0016787">
    <property type="term" value="F:hydrolase activity"/>
    <property type="evidence" value="ECO:0007669"/>
    <property type="project" value="UniProtKB-KW"/>
</dbReference>
<proteinExistence type="inferred from homology"/>
<keyword evidence="5" id="KW-0378">Hydrolase</keyword>
<dbReference type="EMBL" id="JACIHM010000001">
    <property type="protein sequence ID" value="MBB4445244.1"/>
    <property type="molecule type" value="Genomic_DNA"/>
</dbReference>
<keyword evidence="1" id="KW-0597">Phosphoprotein</keyword>
<keyword evidence="11" id="KW-1185">Reference proteome</keyword>
<reference evidence="10 11" key="1">
    <citation type="submission" date="2020-08" db="EMBL/GenBank/DDBJ databases">
        <title>Genomic Encyclopedia of Type Strains, Phase IV (KMG-V): Genome sequencing to study the core and pangenomes of soil and plant-associated prokaryotes.</title>
        <authorList>
            <person name="Whitman W."/>
        </authorList>
    </citation>
    <scope>NUCLEOTIDE SEQUENCE [LARGE SCALE GENOMIC DNA]</scope>
    <source>
        <strain evidence="8 11">SEMIA 444</strain>
        <strain evidence="7 10">SEMIA 448</strain>
        <strain evidence="9 12">SEMIA 452</strain>
    </source>
</reference>
<dbReference type="Gene3D" id="1.20.120.580">
    <property type="entry name" value="bsu32300-like"/>
    <property type="match status" value="1"/>
</dbReference>
<evidence type="ECO:0000256" key="3">
    <source>
        <dbReference type="ARBA" id="ARBA00022722"/>
    </source>
</evidence>
<dbReference type="Pfam" id="PF01934">
    <property type="entry name" value="HepT-like"/>
    <property type="match status" value="1"/>
</dbReference>
<keyword evidence="3" id="KW-0540">Nuclease</keyword>
<dbReference type="InterPro" id="IPR051813">
    <property type="entry name" value="HepT_RNase_toxin"/>
</dbReference>
<evidence type="ECO:0000313" key="10">
    <source>
        <dbReference type="Proteomes" id="UP000520770"/>
    </source>
</evidence>
<dbReference type="InterPro" id="IPR037038">
    <property type="entry name" value="HepT-like_sf"/>
</dbReference>
<dbReference type="EMBL" id="JACIGY010000001">
    <property type="protein sequence ID" value="MBB4410556.1"/>
    <property type="molecule type" value="Genomic_DNA"/>
</dbReference>
<evidence type="ECO:0000256" key="6">
    <source>
        <dbReference type="ARBA" id="ARBA00024207"/>
    </source>
</evidence>
<evidence type="ECO:0000313" key="12">
    <source>
        <dbReference type="Proteomes" id="UP000576087"/>
    </source>
</evidence>
<comment type="caution">
    <text evidence="9">The sequence shown here is derived from an EMBL/GenBank/DDBJ whole genome shotgun (WGS) entry which is preliminary data.</text>
</comment>
<name>A0A7W6UVQ1_9HYPH</name>
<accession>A0A7W6UVQ1</accession>
<evidence type="ECO:0000256" key="4">
    <source>
        <dbReference type="ARBA" id="ARBA00022741"/>
    </source>
</evidence>
<dbReference type="GO" id="GO:0110001">
    <property type="term" value="C:toxin-antitoxin complex"/>
    <property type="evidence" value="ECO:0007669"/>
    <property type="project" value="InterPro"/>
</dbReference>
<evidence type="ECO:0000313" key="7">
    <source>
        <dbReference type="EMBL" id="MBB4347050.1"/>
    </source>
</evidence>
<organism evidence="9 12">
    <name type="scientific">Aliirhizobium cellulosilyticum</name>
    <dbReference type="NCBI Taxonomy" id="393664"/>
    <lineage>
        <taxon>Bacteria</taxon>
        <taxon>Pseudomonadati</taxon>
        <taxon>Pseudomonadota</taxon>
        <taxon>Alphaproteobacteria</taxon>
        <taxon>Hyphomicrobiales</taxon>
        <taxon>Rhizobiaceae</taxon>
        <taxon>Aliirhizobium</taxon>
    </lineage>
</organism>
<comment type="similarity">
    <text evidence="6">Belongs to the HepT RNase toxin family.</text>
</comment>
<dbReference type="RefSeq" id="WP_210303565.1">
    <property type="nucleotide sequence ID" value="NZ_JACIGW010000001.1"/>
</dbReference>
<dbReference type="GO" id="GO:0000166">
    <property type="term" value="F:nucleotide binding"/>
    <property type="evidence" value="ECO:0007669"/>
    <property type="project" value="UniProtKB-KW"/>
</dbReference>
<sequence length="119" mass="13839">MTDKTRLYLHQMRTAAADACRFVEGVDREAFLNDLMIQRAVGMSILMLGEAVVRMARENPEFLKEHPEVPWSEIQGLRNRIAHGYFEIDLNIVWETVRVSLPDFLEKLQVVENWHAQGE</sequence>
<dbReference type="Proteomes" id="UP000524535">
    <property type="component" value="Unassembled WGS sequence"/>
</dbReference>
<evidence type="ECO:0000313" key="11">
    <source>
        <dbReference type="Proteomes" id="UP000524535"/>
    </source>
</evidence>
<keyword evidence="4" id="KW-0547">Nucleotide-binding</keyword>
<dbReference type="PANTHER" id="PTHR34139">
    <property type="entry name" value="UPF0331 PROTEIN MJ0127"/>
    <property type="match status" value="1"/>
</dbReference>
<evidence type="ECO:0000256" key="2">
    <source>
        <dbReference type="ARBA" id="ARBA00022649"/>
    </source>
</evidence>
<keyword evidence="2" id="KW-1277">Toxin-antitoxin system</keyword>
<dbReference type="EMBL" id="JACIGW010000001">
    <property type="protein sequence ID" value="MBB4347050.1"/>
    <property type="molecule type" value="Genomic_DNA"/>
</dbReference>
<evidence type="ECO:0000313" key="9">
    <source>
        <dbReference type="EMBL" id="MBB4445244.1"/>
    </source>
</evidence>
<evidence type="ECO:0000256" key="1">
    <source>
        <dbReference type="ARBA" id="ARBA00022553"/>
    </source>
</evidence>
<dbReference type="InterPro" id="IPR008201">
    <property type="entry name" value="HepT-like"/>
</dbReference>
<dbReference type="Proteomes" id="UP000576087">
    <property type="component" value="Unassembled WGS sequence"/>
</dbReference>
<dbReference type="AlphaFoldDB" id="A0A7W6UVQ1"/>
<gene>
    <name evidence="8" type="ORF">GGE31_001027</name>
    <name evidence="7" type="ORF">GGE33_000758</name>
    <name evidence="9" type="ORF">GGE35_001026</name>
</gene>